<dbReference type="OrthoDB" id="568347at2"/>
<gene>
    <name evidence="3" type="ORF">KCTCHS21_43620</name>
</gene>
<organism evidence="3 4">
    <name type="scientific">Cohnella abietis</name>
    <dbReference type="NCBI Taxonomy" id="2507935"/>
    <lineage>
        <taxon>Bacteria</taxon>
        <taxon>Bacillati</taxon>
        <taxon>Bacillota</taxon>
        <taxon>Bacilli</taxon>
        <taxon>Bacillales</taxon>
        <taxon>Paenibacillaceae</taxon>
        <taxon>Cohnella</taxon>
    </lineage>
</organism>
<dbReference type="GO" id="GO:0003677">
    <property type="term" value="F:DNA binding"/>
    <property type="evidence" value="ECO:0007669"/>
    <property type="project" value="InterPro"/>
</dbReference>
<keyword evidence="4" id="KW-1185">Reference proteome</keyword>
<accession>A0A3T1DA65</accession>
<proteinExistence type="predicted"/>
<evidence type="ECO:0000259" key="2">
    <source>
        <dbReference type="PROSITE" id="PS51898"/>
    </source>
</evidence>
<dbReference type="PROSITE" id="PS51898">
    <property type="entry name" value="TYR_RECOMBINASE"/>
    <property type="match status" value="1"/>
</dbReference>
<evidence type="ECO:0000313" key="4">
    <source>
        <dbReference type="Proteomes" id="UP000289856"/>
    </source>
</evidence>
<protein>
    <recommendedName>
        <fullName evidence="2">Tyr recombinase domain-containing protein</fullName>
    </recommendedName>
</protein>
<keyword evidence="1" id="KW-0233">DNA recombination</keyword>
<dbReference type="Gene3D" id="1.10.443.10">
    <property type="entry name" value="Intergrase catalytic core"/>
    <property type="match status" value="1"/>
</dbReference>
<dbReference type="KEGG" id="cohn:KCTCHS21_43620"/>
<evidence type="ECO:0000313" key="3">
    <source>
        <dbReference type="EMBL" id="BBI34963.1"/>
    </source>
</evidence>
<evidence type="ECO:0000256" key="1">
    <source>
        <dbReference type="ARBA" id="ARBA00023172"/>
    </source>
</evidence>
<reference evidence="3 4" key="1">
    <citation type="submission" date="2019-01" db="EMBL/GenBank/DDBJ databases">
        <title>Complete genome sequence of Cohnella hallensis HS21 isolated from Korean fir (Abies koreana) rhizospheric soil.</title>
        <authorList>
            <person name="Jiang L."/>
            <person name="Kang S.W."/>
            <person name="Kim S."/>
            <person name="Jung J."/>
            <person name="Kim C.Y."/>
            <person name="Kim D.H."/>
            <person name="Kim S.W."/>
            <person name="Lee J."/>
        </authorList>
    </citation>
    <scope>NUCLEOTIDE SEQUENCE [LARGE SCALE GENOMIC DNA]</scope>
    <source>
        <strain evidence="3 4">HS21</strain>
    </source>
</reference>
<dbReference type="Proteomes" id="UP000289856">
    <property type="component" value="Chromosome"/>
</dbReference>
<dbReference type="GO" id="GO:0006310">
    <property type="term" value="P:DNA recombination"/>
    <property type="evidence" value="ECO:0007669"/>
    <property type="project" value="UniProtKB-KW"/>
</dbReference>
<dbReference type="InterPro" id="IPR013762">
    <property type="entry name" value="Integrase-like_cat_sf"/>
</dbReference>
<dbReference type="InterPro" id="IPR002104">
    <property type="entry name" value="Integrase_catalytic"/>
</dbReference>
<name>A0A3T1DA65_9BACL</name>
<dbReference type="SUPFAM" id="SSF56349">
    <property type="entry name" value="DNA breaking-rejoining enzymes"/>
    <property type="match status" value="1"/>
</dbReference>
<feature type="domain" description="Tyr recombinase" evidence="2">
    <location>
        <begin position="171"/>
        <end position="403"/>
    </location>
</feature>
<dbReference type="RefSeq" id="WP_130613168.1">
    <property type="nucleotide sequence ID" value="NZ_AP019400.1"/>
</dbReference>
<dbReference type="EMBL" id="AP019400">
    <property type="protein sequence ID" value="BBI34963.1"/>
    <property type="molecule type" value="Genomic_DNA"/>
</dbReference>
<dbReference type="AlphaFoldDB" id="A0A3T1DA65"/>
<dbReference type="GO" id="GO:0015074">
    <property type="term" value="P:DNA integration"/>
    <property type="evidence" value="ECO:0007669"/>
    <property type="project" value="InterPro"/>
</dbReference>
<sequence>MTDQKNWLFNRDQTTFTDDLIEQLHKKTIQYGDFHFDDEVWYCNHKHKDARNKSPYKIYFNLPVRESYKKLLKYYALLSNKQIAPINVDVNQTVFFIRYLEDFYSHLKLKDVNKQILFNYEEFIKENVPQKSRARYYNSLNSFFKTMRGFPGIPEQIPTKRKNPFRNLHINNNHKYIPDEVARKFDAIMKDEAMDIPLELRTAYWLLRSFPNRGTEILSCPIHALKTSYSYYVLFVPTWKQNGGFLVAEIKAIPILNVGHGAYLIELIQRLEKQTENRIQEYDDILEEDKKFLFLSEWYGFDKENGKVMKKVYKQHENRFSRLTLDKFNRNLEELAHLFQIKDKKGNIAVITSHQFRHNAISDRIYIGGYSDEQVSELSKHKNMTMLASYKHPIKDAIKKLLTDNRVAEKQAAVAMKGKYFNLDENGLSAIKRINPNAYLTWEVGGSKGIGICGQIEKCQPQGTAYHFDCYACDWFIPKAEYLNQYNQELDYWHERMERYAKHPNMAASFENAARNAVLLERIIKICENGIDKYENELVNKIMNGDISNGDDKLV</sequence>
<dbReference type="InterPro" id="IPR011010">
    <property type="entry name" value="DNA_brk_join_enz"/>
</dbReference>